<reference evidence="1 2" key="1">
    <citation type="submission" date="2018-08" db="EMBL/GenBank/DDBJ databases">
        <title>Genome sequence of Halobacillus trueperi KCTC 3686.</title>
        <authorList>
            <person name="Cho K.H."/>
            <person name="Kwak M.-J."/>
            <person name="Kim B.-Y."/>
            <person name="Chun J."/>
        </authorList>
    </citation>
    <scope>NUCLEOTIDE SEQUENCE [LARGE SCALE GENOMIC DNA]</scope>
    <source>
        <strain evidence="1 2">KCTC 3686</strain>
    </source>
</reference>
<keyword evidence="2" id="KW-1185">Reference proteome</keyword>
<sequence>MIQSQGMEEENHQPIVVPILQLRDESFHIGLNTSRRMSSEAVNQVWGKNTKPEINHREMKSIFFEFAPHLLGELVGLAQGLEVSYEQAAAMFSGYDVPIKKA</sequence>
<name>A0A3E0JD57_9BACI</name>
<evidence type="ECO:0000313" key="1">
    <source>
        <dbReference type="EMBL" id="REJ10861.1"/>
    </source>
</evidence>
<dbReference type="EMBL" id="QUAE01000001">
    <property type="protein sequence ID" value="REJ10861.1"/>
    <property type="molecule type" value="Genomic_DNA"/>
</dbReference>
<dbReference type="RefSeq" id="WP_115821865.1">
    <property type="nucleotide sequence ID" value="NZ_QUAE01000001.1"/>
</dbReference>
<protein>
    <submittedName>
        <fullName evidence="1">Uncharacterized protein</fullName>
    </submittedName>
</protein>
<gene>
    <name evidence="1" type="ORF">DYE48_00195</name>
</gene>
<dbReference type="Proteomes" id="UP000256305">
    <property type="component" value="Unassembled WGS sequence"/>
</dbReference>
<accession>A0A3E0JD57</accession>
<evidence type="ECO:0000313" key="2">
    <source>
        <dbReference type="Proteomes" id="UP000256305"/>
    </source>
</evidence>
<proteinExistence type="predicted"/>
<dbReference type="AlphaFoldDB" id="A0A3E0JD57"/>
<organism evidence="1 2">
    <name type="scientific">Halobacillus trueperi</name>
    <dbReference type="NCBI Taxonomy" id="156205"/>
    <lineage>
        <taxon>Bacteria</taxon>
        <taxon>Bacillati</taxon>
        <taxon>Bacillota</taxon>
        <taxon>Bacilli</taxon>
        <taxon>Bacillales</taxon>
        <taxon>Bacillaceae</taxon>
        <taxon>Halobacillus</taxon>
    </lineage>
</organism>
<comment type="caution">
    <text evidence="1">The sequence shown here is derived from an EMBL/GenBank/DDBJ whole genome shotgun (WGS) entry which is preliminary data.</text>
</comment>